<dbReference type="PANTHER" id="PTHR12599">
    <property type="entry name" value="PTERIN-4-ALPHA-CARBINOLAMINE DEHYDRATASE"/>
    <property type="match status" value="1"/>
</dbReference>
<dbReference type="SUPFAM" id="SSF55248">
    <property type="entry name" value="PCD-like"/>
    <property type="match status" value="1"/>
</dbReference>
<comment type="catalytic activity">
    <reaction evidence="1">
        <text>(4aS,6R)-4a-hydroxy-L-erythro-5,6,7,8-tetrahydrobiopterin = (6R)-L-erythro-6,7-dihydrobiopterin + H2O</text>
        <dbReference type="Rhea" id="RHEA:11920"/>
        <dbReference type="ChEBI" id="CHEBI:15377"/>
        <dbReference type="ChEBI" id="CHEBI:15642"/>
        <dbReference type="ChEBI" id="CHEBI:43120"/>
        <dbReference type="EC" id="4.2.1.96"/>
    </reaction>
</comment>
<dbReference type="EMBL" id="QEAQ01000022">
    <property type="protein sequence ID" value="TPX59676.1"/>
    <property type="molecule type" value="Genomic_DNA"/>
</dbReference>
<evidence type="ECO:0000256" key="5">
    <source>
        <dbReference type="ARBA" id="ARBA00030497"/>
    </source>
</evidence>
<dbReference type="InterPro" id="IPR001533">
    <property type="entry name" value="Pterin_deHydtase"/>
</dbReference>
<dbReference type="PANTHER" id="PTHR12599:SF0">
    <property type="entry name" value="PTERIN-4-ALPHA-CARBINOLAMINE DEHYDRATASE"/>
    <property type="match status" value="1"/>
</dbReference>
<reference evidence="6 7" key="1">
    <citation type="journal article" date="2019" name="Sci. Rep.">
        <title>Comparative genomics of chytrid fungi reveal insights into the obligate biotrophic and pathogenic lifestyle of Synchytrium endobioticum.</title>
        <authorList>
            <person name="van de Vossenberg B.T.L.H."/>
            <person name="Warris S."/>
            <person name="Nguyen H.D.T."/>
            <person name="van Gent-Pelzer M.P.E."/>
            <person name="Joly D.L."/>
            <person name="van de Geest H.C."/>
            <person name="Bonants P.J.M."/>
            <person name="Smith D.S."/>
            <person name="Levesque C.A."/>
            <person name="van der Lee T.A.J."/>
        </authorList>
    </citation>
    <scope>NUCLEOTIDE SEQUENCE [LARGE SCALE GENOMIC DNA]</scope>
    <source>
        <strain evidence="6 7">CBS 809.83</strain>
    </source>
</reference>
<dbReference type="InterPro" id="IPR036428">
    <property type="entry name" value="PCD_sf"/>
</dbReference>
<name>A0A507E762_9FUNG</name>
<evidence type="ECO:0000256" key="2">
    <source>
        <dbReference type="ARBA" id="ARBA00006472"/>
    </source>
</evidence>
<organism evidence="6 7">
    <name type="scientific">Powellomyces hirtus</name>
    <dbReference type="NCBI Taxonomy" id="109895"/>
    <lineage>
        <taxon>Eukaryota</taxon>
        <taxon>Fungi</taxon>
        <taxon>Fungi incertae sedis</taxon>
        <taxon>Chytridiomycota</taxon>
        <taxon>Chytridiomycota incertae sedis</taxon>
        <taxon>Chytridiomycetes</taxon>
        <taxon>Spizellomycetales</taxon>
        <taxon>Powellomycetaceae</taxon>
        <taxon>Powellomyces</taxon>
    </lineage>
</organism>
<gene>
    <name evidence="6" type="ORF">PhCBS80983_g02281</name>
</gene>
<dbReference type="EC" id="4.2.1.96" evidence="3"/>
<comment type="caution">
    <text evidence="6">The sequence shown here is derived from an EMBL/GenBank/DDBJ whole genome shotgun (WGS) entry which is preliminary data.</text>
</comment>
<keyword evidence="7" id="KW-1185">Reference proteome</keyword>
<proteinExistence type="inferred from homology"/>
<evidence type="ECO:0000256" key="1">
    <source>
        <dbReference type="ARBA" id="ARBA00001554"/>
    </source>
</evidence>
<dbReference type="NCBIfam" id="NF002018">
    <property type="entry name" value="PRK00823.1-3"/>
    <property type="match status" value="1"/>
</dbReference>
<dbReference type="GO" id="GO:0008124">
    <property type="term" value="F:4-alpha-hydroxytetrahydrobiopterin dehydratase activity"/>
    <property type="evidence" value="ECO:0007669"/>
    <property type="project" value="UniProtKB-EC"/>
</dbReference>
<evidence type="ECO:0000313" key="6">
    <source>
        <dbReference type="EMBL" id="TPX59676.1"/>
    </source>
</evidence>
<sequence length="126" mass="14308">MSLRTTASVTSASSTQKVPLPVVALTETERKRYLSTLSGWKFVNDGKRDVIQKSFLFEDFNEAFGFMTRVAMQAEKMDHHPEWFNVYDKVDITLSTHECNGLSLRDMELAKVIEIQLGKDKASSVM</sequence>
<dbReference type="CDD" id="cd00914">
    <property type="entry name" value="PCD_DCoH_subfamily_b"/>
    <property type="match status" value="1"/>
</dbReference>
<dbReference type="STRING" id="109895.A0A507E762"/>
<accession>A0A507E762</accession>
<dbReference type="Proteomes" id="UP000318582">
    <property type="component" value="Unassembled WGS sequence"/>
</dbReference>
<protein>
    <recommendedName>
        <fullName evidence="3">4a-hydroxytetrahydrobiopterin dehydratase</fullName>
        <ecNumber evidence="3">4.2.1.96</ecNumber>
    </recommendedName>
    <alternativeName>
        <fullName evidence="5">4-alpha-hydroxy-tetrahydropterin dehydratase</fullName>
    </alternativeName>
</protein>
<evidence type="ECO:0000256" key="4">
    <source>
        <dbReference type="ARBA" id="ARBA00023239"/>
    </source>
</evidence>
<dbReference type="Gene3D" id="3.30.1360.20">
    <property type="entry name" value="Transcriptional coactivator/pterin dehydratase"/>
    <property type="match status" value="1"/>
</dbReference>
<dbReference type="AlphaFoldDB" id="A0A507E762"/>
<dbReference type="Pfam" id="PF01329">
    <property type="entry name" value="Pterin_4a"/>
    <property type="match status" value="1"/>
</dbReference>
<dbReference type="GO" id="GO:0006729">
    <property type="term" value="P:tetrahydrobiopterin biosynthetic process"/>
    <property type="evidence" value="ECO:0007669"/>
    <property type="project" value="InterPro"/>
</dbReference>
<comment type="similarity">
    <text evidence="2">Belongs to the pterin-4-alpha-carbinolamine dehydratase family.</text>
</comment>
<evidence type="ECO:0000313" key="7">
    <source>
        <dbReference type="Proteomes" id="UP000318582"/>
    </source>
</evidence>
<keyword evidence="4" id="KW-0456">Lyase</keyword>
<evidence type="ECO:0000256" key="3">
    <source>
        <dbReference type="ARBA" id="ARBA00013252"/>
    </source>
</evidence>
<dbReference type="HAMAP" id="MF_00434">
    <property type="entry name" value="Pterin_4_alpha"/>
    <property type="match status" value="1"/>
</dbReference>